<organism evidence="2">
    <name type="scientific">Tetraselmis sp. GSL018</name>
    <dbReference type="NCBI Taxonomy" id="582737"/>
    <lineage>
        <taxon>Eukaryota</taxon>
        <taxon>Viridiplantae</taxon>
        <taxon>Chlorophyta</taxon>
        <taxon>core chlorophytes</taxon>
        <taxon>Chlorodendrophyceae</taxon>
        <taxon>Chlorodendrales</taxon>
        <taxon>Chlorodendraceae</taxon>
        <taxon>Tetraselmis</taxon>
    </lineage>
</organism>
<reference evidence="2" key="1">
    <citation type="submission" date="2014-05" db="EMBL/GenBank/DDBJ databases">
        <title>The transcriptome of the halophilic microalga Tetraselmis sp. GSL018 isolated from the Great Salt Lake, Utah.</title>
        <authorList>
            <person name="Jinkerson R.E."/>
            <person name="D'Adamo S."/>
            <person name="Posewitz M.C."/>
        </authorList>
    </citation>
    <scope>NUCLEOTIDE SEQUENCE</scope>
    <source>
        <strain evidence="2">GSL018</strain>
    </source>
</reference>
<evidence type="ECO:0000313" key="2">
    <source>
        <dbReference type="EMBL" id="JAC71527.1"/>
    </source>
</evidence>
<proteinExistence type="predicted"/>
<feature type="non-terminal residue" evidence="2">
    <location>
        <position position="1"/>
    </location>
</feature>
<dbReference type="EMBL" id="GBEZ01014555">
    <property type="protein sequence ID" value="JAC71527.1"/>
    <property type="molecule type" value="Transcribed_RNA"/>
</dbReference>
<dbReference type="AlphaFoldDB" id="A0A061RF25"/>
<name>A0A061RF25_9CHLO</name>
<gene>
    <name evidence="2" type="ORF">TSPGSL018_1698</name>
</gene>
<sequence>TPPSRGCPRVPANPCACHEQAGRCNIPFGNRELPQPIPERKELLDAPACFQTQWRQMERSKILKPRKTLTARAGSAGRAGRGACPDLQGEP</sequence>
<feature type="compositionally biased region" description="Low complexity" evidence="1">
    <location>
        <begin position="71"/>
        <end position="83"/>
    </location>
</feature>
<protein>
    <submittedName>
        <fullName evidence="2">Uncharacterized protein</fullName>
    </submittedName>
</protein>
<evidence type="ECO:0000256" key="1">
    <source>
        <dbReference type="SAM" id="MobiDB-lite"/>
    </source>
</evidence>
<feature type="region of interest" description="Disordered" evidence="1">
    <location>
        <begin position="62"/>
        <end position="91"/>
    </location>
</feature>
<feature type="non-terminal residue" evidence="2">
    <location>
        <position position="91"/>
    </location>
</feature>
<accession>A0A061RF25</accession>